<evidence type="ECO:0000313" key="5">
    <source>
        <dbReference type="EMBL" id="AHF25836.1"/>
    </source>
</evidence>
<accession>W0FLL7</accession>
<dbReference type="Gene3D" id="2.40.50.100">
    <property type="match status" value="2"/>
</dbReference>
<dbReference type="Pfam" id="PF00364">
    <property type="entry name" value="Biotin_lipoyl"/>
    <property type="match status" value="1"/>
</dbReference>
<dbReference type="PROSITE" id="PS51257">
    <property type="entry name" value="PROKAR_LIPOPROTEIN"/>
    <property type="match status" value="1"/>
</dbReference>
<organism evidence="5">
    <name type="scientific">uncultured bacterium Contigcl_1149</name>
    <dbReference type="NCBI Taxonomy" id="1393644"/>
    <lineage>
        <taxon>Bacteria</taxon>
        <taxon>environmental samples</taxon>
    </lineage>
</organism>
<dbReference type="PANTHER" id="PTHR32347">
    <property type="entry name" value="EFFLUX SYSTEM COMPONENT YKNX-RELATED"/>
    <property type="match status" value="1"/>
</dbReference>
<keyword evidence="2" id="KW-0175">Coiled coil</keyword>
<dbReference type="InterPro" id="IPR050465">
    <property type="entry name" value="UPF0194_transport"/>
</dbReference>
<evidence type="ECO:0000256" key="1">
    <source>
        <dbReference type="ARBA" id="ARBA00004196"/>
    </source>
</evidence>
<feature type="chain" id="PRO_5004788801" description="Lipoyl-binding domain-containing protein" evidence="3">
    <location>
        <begin position="24"/>
        <end position="350"/>
    </location>
</feature>
<evidence type="ECO:0000256" key="3">
    <source>
        <dbReference type="SAM" id="SignalP"/>
    </source>
</evidence>
<keyword evidence="3" id="KW-0732">Signal</keyword>
<evidence type="ECO:0000259" key="4">
    <source>
        <dbReference type="Pfam" id="PF00364"/>
    </source>
</evidence>
<dbReference type="EMBL" id="KC246854">
    <property type="protein sequence ID" value="AHF25836.1"/>
    <property type="molecule type" value="Genomic_DNA"/>
</dbReference>
<proteinExistence type="predicted"/>
<protein>
    <recommendedName>
        <fullName evidence="4">Lipoyl-binding domain-containing protein</fullName>
    </recommendedName>
</protein>
<dbReference type="AlphaFoldDB" id="W0FLL7"/>
<feature type="domain" description="Lipoyl-binding" evidence="4">
    <location>
        <begin position="201"/>
        <end position="268"/>
    </location>
</feature>
<dbReference type="InterPro" id="IPR000089">
    <property type="entry name" value="Biotin_lipoyl"/>
</dbReference>
<evidence type="ECO:0000256" key="2">
    <source>
        <dbReference type="ARBA" id="ARBA00023054"/>
    </source>
</evidence>
<name>W0FLL7_9BACT</name>
<feature type="signal peptide" evidence="3">
    <location>
        <begin position="1"/>
        <end position="23"/>
    </location>
</feature>
<dbReference type="SUPFAM" id="SSF51230">
    <property type="entry name" value="Single hybrid motif"/>
    <property type="match status" value="2"/>
</dbReference>
<dbReference type="InterPro" id="IPR011053">
    <property type="entry name" value="Single_hybrid_motif"/>
</dbReference>
<reference evidence="5" key="1">
    <citation type="journal article" date="2013" name="PLoS ONE">
        <title>Metagenomic insights into the carbohydrate-active enzymes carried by the microorganisms adhering to solid digesta in the rumen of cows.</title>
        <authorList>
            <person name="Wang L."/>
            <person name="Hatem A."/>
            <person name="Catalyurek U.V."/>
            <person name="Morrison M."/>
            <person name="Yu Z."/>
        </authorList>
    </citation>
    <scope>NUCLEOTIDE SEQUENCE</scope>
</reference>
<dbReference type="Gene3D" id="2.40.30.170">
    <property type="match status" value="1"/>
</dbReference>
<sequence length="350" mass="37204">MKTLSRVAAILLILVLAAGTACADTLSLNGTIEAGETVPVYAPIGGTVESVSVEQGMRLNTGDTIFSYRTDKTYASEDGKIAGVFVQAGDDAETMTERYGADLYIEGNSVYTVSASTQKAYASAETKMIHTGESVYLMSKKGRYGVGIVTAVDGNNYTVRITENDFITGDVIYVYRDSEYSAKQLIGRGTVARANPTAVNTTGAIVNVAVKNGDEVRRGDLLLETLTGTFDGYRMSGTSVTAQETGIVASVSVEAGTVVTKGDIVAKIALISGMRVEAPIAADDRKDLKAGDKVTIALESDETKTYEGTVRYISELPEEDSETIQYKVIIDFTPDENAVFGMSVIVTTAE</sequence>
<dbReference type="GO" id="GO:0030313">
    <property type="term" value="C:cell envelope"/>
    <property type="evidence" value="ECO:0007669"/>
    <property type="project" value="UniProtKB-SubCell"/>
</dbReference>
<comment type="subcellular location">
    <subcellularLocation>
        <location evidence="1">Cell envelope</location>
    </subcellularLocation>
</comment>